<dbReference type="EMBL" id="CP039346">
    <property type="protein sequence ID" value="QCD84242.1"/>
    <property type="molecule type" value="Genomic_DNA"/>
</dbReference>
<proteinExistence type="predicted"/>
<name>A0A4D6L6T5_VIGUN</name>
<reference evidence="2 3" key="1">
    <citation type="submission" date="2019-04" db="EMBL/GenBank/DDBJ databases">
        <title>An improved genome assembly and genetic linkage map for asparagus bean, Vigna unguiculata ssp. sesquipedialis.</title>
        <authorList>
            <person name="Xia Q."/>
            <person name="Zhang R."/>
            <person name="Dong Y."/>
        </authorList>
    </citation>
    <scope>NUCLEOTIDE SEQUENCE [LARGE SCALE GENOMIC DNA]</scope>
    <source>
        <tissue evidence="2">Leaf</tissue>
    </source>
</reference>
<keyword evidence="1" id="KW-0812">Transmembrane</keyword>
<keyword evidence="3" id="KW-1185">Reference proteome</keyword>
<keyword evidence="1" id="KW-1133">Transmembrane helix</keyword>
<evidence type="ECO:0000313" key="2">
    <source>
        <dbReference type="EMBL" id="QCD84242.1"/>
    </source>
</evidence>
<sequence length="127" mass="13780">MVLDSILSTPVLRSPSFRRQFQKNELGSWSALMKRHLFLLSALALLTVLCSIYLYFAITLGATDSCFGLSGSEKVSCQMDLVKEISAASGATDSCFGLSGSEKVSCQMDLVKEISAASGKLKRLKQF</sequence>
<gene>
    <name evidence="2" type="ORF">DEO72_LG2g4592</name>
</gene>
<organism evidence="2 3">
    <name type="scientific">Vigna unguiculata</name>
    <name type="common">Cowpea</name>
    <dbReference type="NCBI Taxonomy" id="3917"/>
    <lineage>
        <taxon>Eukaryota</taxon>
        <taxon>Viridiplantae</taxon>
        <taxon>Streptophyta</taxon>
        <taxon>Embryophyta</taxon>
        <taxon>Tracheophyta</taxon>
        <taxon>Spermatophyta</taxon>
        <taxon>Magnoliopsida</taxon>
        <taxon>eudicotyledons</taxon>
        <taxon>Gunneridae</taxon>
        <taxon>Pentapetalae</taxon>
        <taxon>rosids</taxon>
        <taxon>fabids</taxon>
        <taxon>Fabales</taxon>
        <taxon>Fabaceae</taxon>
        <taxon>Papilionoideae</taxon>
        <taxon>50 kb inversion clade</taxon>
        <taxon>NPAAA clade</taxon>
        <taxon>indigoferoid/millettioid clade</taxon>
        <taxon>Phaseoleae</taxon>
        <taxon>Vigna</taxon>
    </lineage>
</organism>
<protein>
    <submittedName>
        <fullName evidence="2">Uncharacterized protein</fullName>
    </submittedName>
</protein>
<dbReference type="Proteomes" id="UP000501690">
    <property type="component" value="Linkage Group LG2"/>
</dbReference>
<keyword evidence="1" id="KW-0472">Membrane</keyword>
<dbReference type="PANTHER" id="PTHR34774:SF1">
    <property type="entry name" value="EPHRIN-A3 PROTEIN"/>
    <property type="match status" value="1"/>
</dbReference>
<feature type="transmembrane region" description="Helical" evidence="1">
    <location>
        <begin position="37"/>
        <end position="56"/>
    </location>
</feature>
<evidence type="ECO:0000313" key="3">
    <source>
        <dbReference type="Proteomes" id="UP000501690"/>
    </source>
</evidence>
<accession>A0A4D6L6T5</accession>
<evidence type="ECO:0000256" key="1">
    <source>
        <dbReference type="SAM" id="Phobius"/>
    </source>
</evidence>
<dbReference type="AlphaFoldDB" id="A0A4D6L6T5"/>
<dbReference type="PANTHER" id="PTHR34774">
    <property type="entry name" value="EPHRIN-A3 PROTEIN"/>
    <property type="match status" value="1"/>
</dbReference>